<dbReference type="Proteomes" id="UP001352852">
    <property type="component" value="Unassembled WGS sequence"/>
</dbReference>
<organism evidence="2 3">
    <name type="scientific">Characodon lateralis</name>
    <dbReference type="NCBI Taxonomy" id="208331"/>
    <lineage>
        <taxon>Eukaryota</taxon>
        <taxon>Metazoa</taxon>
        <taxon>Chordata</taxon>
        <taxon>Craniata</taxon>
        <taxon>Vertebrata</taxon>
        <taxon>Euteleostomi</taxon>
        <taxon>Actinopterygii</taxon>
        <taxon>Neopterygii</taxon>
        <taxon>Teleostei</taxon>
        <taxon>Neoteleostei</taxon>
        <taxon>Acanthomorphata</taxon>
        <taxon>Ovalentaria</taxon>
        <taxon>Atherinomorphae</taxon>
        <taxon>Cyprinodontiformes</taxon>
        <taxon>Goodeidae</taxon>
        <taxon>Characodon</taxon>
    </lineage>
</organism>
<accession>A0ABU7F612</accession>
<keyword evidence="1" id="KW-0472">Membrane</keyword>
<keyword evidence="1" id="KW-1133">Transmembrane helix</keyword>
<protein>
    <submittedName>
        <fullName evidence="2">Uncharacterized protein</fullName>
    </submittedName>
</protein>
<keyword evidence="1" id="KW-0812">Transmembrane</keyword>
<comment type="caution">
    <text evidence="2">The sequence shown here is derived from an EMBL/GenBank/DDBJ whole genome shotgun (WGS) entry which is preliminary data.</text>
</comment>
<evidence type="ECO:0000256" key="1">
    <source>
        <dbReference type="SAM" id="Phobius"/>
    </source>
</evidence>
<dbReference type="EMBL" id="JAHUTJ010076235">
    <property type="protein sequence ID" value="MED6294652.1"/>
    <property type="molecule type" value="Genomic_DNA"/>
</dbReference>
<sequence>MCRAAGPAESSSLFRIIDNRPARGMEERNSRASAILPLQLLLAATATGAENLTYRFVIISIVVSDHSEPLSPYFCLPVSLCLWSFLFSFFFC</sequence>
<proteinExistence type="predicted"/>
<reference evidence="2 3" key="1">
    <citation type="submission" date="2021-06" db="EMBL/GenBank/DDBJ databases">
        <authorList>
            <person name="Palmer J.M."/>
        </authorList>
    </citation>
    <scope>NUCLEOTIDE SEQUENCE [LARGE SCALE GENOMIC DNA]</scope>
    <source>
        <strain evidence="2 3">CL_MEX2019</strain>
        <tissue evidence="2">Muscle</tissue>
    </source>
</reference>
<evidence type="ECO:0000313" key="2">
    <source>
        <dbReference type="EMBL" id="MED6294652.1"/>
    </source>
</evidence>
<gene>
    <name evidence="2" type="ORF">CHARACLAT_023320</name>
</gene>
<name>A0ABU7F612_9TELE</name>
<keyword evidence="3" id="KW-1185">Reference proteome</keyword>
<feature type="transmembrane region" description="Helical" evidence="1">
    <location>
        <begin position="72"/>
        <end position="91"/>
    </location>
</feature>
<evidence type="ECO:0000313" key="3">
    <source>
        <dbReference type="Proteomes" id="UP001352852"/>
    </source>
</evidence>